<sequence length="886" mass="100107">MADSETWRRVLRGPKLSLKELYRTALLGETVLAQSKLLDTQAATALEPRVHGVSSKRPGKKEHQAASMTQADRCWRCEVKGHTSDSCRFKDLFCYRCRKKFRFQCKKGHARKACRSNLPSRAPNRQSGCQGIPGILPVKEEFTLSIKRRLGERSRAQNQTGTSQRVWLESPTVTLTALVNGVNIEFEVDSGSALTLISEKMFCKLWKGRLPEQRKSKLEEKTWSREPVTVLGSFQADVQYRQTKCTLELYVTRNGGRPLLGRSWFRPLNISLRLPTHQVSCSLLNPKTPGCGGWRQIIANYAQVFQRGLGRYTGPPIHIELIPGAKPRFLKCRPEPFALMDRVKNEIERLDERGSLEPVRWSDWASLIVTVLKKGGEVQRDRQLGHEERCPPNTYGSGNDDGPCWGAWFSKLDVAEAYQQLTLDKESADVLTLNTPKGLGRMKRLPFGVDVAPGIFQRLMETLLQGIPGVKPYLDDILITGKSELRHNQPLHCTQPGGEQRRKSAFASRTLSKAERKYGQIDKEALALVFGIKKFHQYLFGRHFTAVTDHRSLLGLVATKKPTPTVMSPRMLRWRLFLTAYDVNLVYRSGKTMGNADGLSRLPLPTSEVGGDSPGEKFAEAPLFVDVLMVGTESEDDIVARLTRKDPVLSCVLHWALRGWPSVAQDDQFTQFVKRREELFSSPWLFTMGRVIIPRKLQRCILEMLHPGIARMKALARSYVWWPGIDNEIEQWVTNCNGCQQHKDSPPTAPPRIWNWSPRPWSRIHIDFAGPFQGKIYLLVVDSHSKWLEAEPVSSTDSRQVIYCLARLLATHGLPDVLVSDNGPSFESKHFRTFCSANKIEFLRIAPYLPPGLKRPGRKTTPCDEAGTVSHGARQMGNSAQPLFTK</sequence>
<dbReference type="Pfam" id="PF00078">
    <property type="entry name" value="RVT_1"/>
    <property type="match status" value="1"/>
</dbReference>
<keyword evidence="6" id="KW-0378">Hydrolase</keyword>
<evidence type="ECO:0000256" key="8">
    <source>
        <dbReference type="SAM" id="MobiDB-lite"/>
    </source>
</evidence>
<evidence type="ECO:0000256" key="3">
    <source>
        <dbReference type="ARBA" id="ARBA00022695"/>
    </source>
</evidence>
<name>A0A085MW94_9BILA</name>
<proteinExistence type="predicted"/>
<evidence type="ECO:0000256" key="7">
    <source>
        <dbReference type="ARBA" id="ARBA00022918"/>
    </source>
</evidence>
<dbReference type="CDD" id="cd01647">
    <property type="entry name" value="RT_LTR"/>
    <property type="match status" value="1"/>
</dbReference>
<evidence type="ECO:0000256" key="2">
    <source>
        <dbReference type="ARBA" id="ARBA00022679"/>
    </source>
</evidence>
<dbReference type="SUPFAM" id="SSF50630">
    <property type="entry name" value="Acid proteases"/>
    <property type="match status" value="1"/>
</dbReference>
<keyword evidence="2" id="KW-0808">Transferase</keyword>
<dbReference type="EC" id="2.7.7.49" evidence="1"/>
<reference evidence="10" key="1">
    <citation type="journal article" date="2014" name="Nat. Genet.">
        <title>Genome and transcriptome of the porcine whipworm Trichuris suis.</title>
        <authorList>
            <person name="Jex A.R."/>
            <person name="Nejsum P."/>
            <person name="Schwarz E.M."/>
            <person name="Hu L."/>
            <person name="Young N.D."/>
            <person name="Hall R.S."/>
            <person name="Korhonen P.K."/>
            <person name="Liao S."/>
            <person name="Thamsborg S."/>
            <person name="Xia J."/>
            <person name="Xu P."/>
            <person name="Wang S."/>
            <person name="Scheerlinck J.P."/>
            <person name="Hofmann A."/>
            <person name="Sternberg P.W."/>
            <person name="Wang J."/>
            <person name="Gasser R.B."/>
        </authorList>
    </citation>
    <scope>NUCLEOTIDE SEQUENCE [LARGE SCALE GENOMIC DNA]</scope>
    <source>
        <strain evidence="10">DCEP-RM93F</strain>
    </source>
</reference>
<dbReference type="InterPro" id="IPR012337">
    <property type="entry name" value="RNaseH-like_sf"/>
</dbReference>
<accession>A0A085MW94</accession>
<dbReference type="InterPro" id="IPR001584">
    <property type="entry name" value="Integrase_cat-core"/>
</dbReference>
<dbReference type="InterPro" id="IPR043502">
    <property type="entry name" value="DNA/RNA_pol_sf"/>
</dbReference>
<dbReference type="EMBL" id="KL367621">
    <property type="protein sequence ID" value="KFD61490.1"/>
    <property type="molecule type" value="Genomic_DNA"/>
</dbReference>
<organism evidence="10">
    <name type="scientific">Trichuris suis</name>
    <name type="common">pig whipworm</name>
    <dbReference type="NCBI Taxonomy" id="68888"/>
    <lineage>
        <taxon>Eukaryota</taxon>
        <taxon>Metazoa</taxon>
        <taxon>Ecdysozoa</taxon>
        <taxon>Nematoda</taxon>
        <taxon>Enoplea</taxon>
        <taxon>Dorylaimia</taxon>
        <taxon>Trichinellida</taxon>
        <taxon>Trichuridae</taxon>
        <taxon>Trichuris</taxon>
    </lineage>
</organism>
<protein>
    <recommendedName>
        <fullName evidence="1">RNA-directed DNA polymerase</fullName>
        <ecNumber evidence="1">2.7.7.49</ecNumber>
    </recommendedName>
</protein>
<dbReference type="GO" id="GO:0003676">
    <property type="term" value="F:nucleic acid binding"/>
    <property type="evidence" value="ECO:0007669"/>
    <property type="project" value="InterPro"/>
</dbReference>
<evidence type="ECO:0000313" key="10">
    <source>
        <dbReference type="EMBL" id="KFD61490.1"/>
    </source>
</evidence>
<dbReference type="InterPro" id="IPR021109">
    <property type="entry name" value="Peptidase_aspartic_dom_sf"/>
</dbReference>
<keyword evidence="3" id="KW-0548">Nucleotidyltransferase</keyword>
<feature type="region of interest" description="Disordered" evidence="8">
    <location>
        <begin position="854"/>
        <end position="886"/>
    </location>
</feature>
<dbReference type="GO" id="GO:0042575">
    <property type="term" value="C:DNA polymerase complex"/>
    <property type="evidence" value="ECO:0007669"/>
    <property type="project" value="UniProtKB-ARBA"/>
</dbReference>
<evidence type="ECO:0000256" key="6">
    <source>
        <dbReference type="ARBA" id="ARBA00022801"/>
    </source>
</evidence>
<dbReference type="PROSITE" id="PS50994">
    <property type="entry name" value="INTEGRASE"/>
    <property type="match status" value="1"/>
</dbReference>
<dbReference type="InterPro" id="IPR036397">
    <property type="entry name" value="RNaseH_sf"/>
</dbReference>
<dbReference type="CDD" id="cd09274">
    <property type="entry name" value="RNase_HI_RT_Ty3"/>
    <property type="match status" value="1"/>
</dbReference>
<dbReference type="InterPro" id="IPR050951">
    <property type="entry name" value="Retrovirus_Pol_polyprotein"/>
</dbReference>
<dbReference type="Pfam" id="PF17917">
    <property type="entry name" value="RT_RNaseH"/>
    <property type="match status" value="1"/>
</dbReference>
<feature type="compositionally biased region" description="Polar residues" evidence="8">
    <location>
        <begin position="876"/>
        <end position="886"/>
    </location>
</feature>
<dbReference type="PANTHER" id="PTHR37984">
    <property type="entry name" value="PROTEIN CBG26694"/>
    <property type="match status" value="1"/>
</dbReference>
<dbReference type="InterPro" id="IPR041373">
    <property type="entry name" value="RT_RNaseH"/>
</dbReference>
<evidence type="ECO:0000259" key="9">
    <source>
        <dbReference type="PROSITE" id="PS50994"/>
    </source>
</evidence>
<gene>
    <name evidence="10" type="ORF">M514_26303</name>
</gene>
<keyword evidence="7" id="KW-0695">RNA-directed DNA polymerase</keyword>
<evidence type="ECO:0000256" key="5">
    <source>
        <dbReference type="ARBA" id="ARBA00022759"/>
    </source>
</evidence>
<dbReference type="InterPro" id="IPR041588">
    <property type="entry name" value="Integrase_H2C2"/>
</dbReference>
<dbReference type="GO" id="GO:0003964">
    <property type="term" value="F:RNA-directed DNA polymerase activity"/>
    <property type="evidence" value="ECO:0007669"/>
    <property type="project" value="UniProtKB-KW"/>
</dbReference>
<dbReference type="Proteomes" id="UP000030758">
    <property type="component" value="Unassembled WGS sequence"/>
</dbReference>
<dbReference type="AlphaFoldDB" id="A0A085MW94"/>
<evidence type="ECO:0000256" key="4">
    <source>
        <dbReference type="ARBA" id="ARBA00022722"/>
    </source>
</evidence>
<dbReference type="Pfam" id="PF00665">
    <property type="entry name" value="rve"/>
    <property type="match status" value="1"/>
</dbReference>
<dbReference type="InterPro" id="IPR043128">
    <property type="entry name" value="Rev_trsase/Diguanyl_cyclase"/>
</dbReference>
<dbReference type="Gene3D" id="3.10.10.10">
    <property type="entry name" value="HIV Type 1 Reverse Transcriptase, subunit A, domain 1"/>
    <property type="match status" value="1"/>
</dbReference>
<dbReference type="SUPFAM" id="SSF56672">
    <property type="entry name" value="DNA/RNA polymerases"/>
    <property type="match status" value="1"/>
</dbReference>
<evidence type="ECO:0000256" key="1">
    <source>
        <dbReference type="ARBA" id="ARBA00012493"/>
    </source>
</evidence>
<dbReference type="Pfam" id="PF17921">
    <property type="entry name" value="Integrase_H2C2"/>
    <property type="match status" value="1"/>
</dbReference>
<dbReference type="InterPro" id="IPR000477">
    <property type="entry name" value="RT_dom"/>
</dbReference>
<dbReference type="Gene3D" id="1.10.340.70">
    <property type="match status" value="1"/>
</dbReference>
<feature type="non-terminal residue" evidence="10">
    <location>
        <position position="886"/>
    </location>
</feature>
<dbReference type="Gene3D" id="3.30.70.270">
    <property type="match status" value="1"/>
</dbReference>
<dbReference type="GO" id="GO:0016787">
    <property type="term" value="F:hydrolase activity"/>
    <property type="evidence" value="ECO:0007669"/>
    <property type="project" value="UniProtKB-KW"/>
</dbReference>
<dbReference type="PANTHER" id="PTHR37984:SF12">
    <property type="entry name" value="RIBONUCLEASE H"/>
    <property type="match status" value="1"/>
</dbReference>
<dbReference type="GO" id="GO:0015074">
    <property type="term" value="P:DNA integration"/>
    <property type="evidence" value="ECO:0007669"/>
    <property type="project" value="InterPro"/>
</dbReference>
<dbReference type="Gene3D" id="3.30.420.10">
    <property type="entry name" value="Ribonuclease H-like superfamily/Ribonuclease H"/>
    <property type="match status" value="1"/>
</dbReference>
<dbReference type="GO" id="GO:0004519">
    <property type="term" value="F:endonuclease activity"/>
    <property type="evidence" value="ECO:0007669"/>
    <property type="project" value="UniProtKB-KW"/>
</dbReference>
<dbReference type="SUPFAM" id="SSF53098">
    <property type="entry name" value="Ribonuclease H-like"/>
    <property type="match status" value="1"/>
</dbReference>
<feature type="domain" description="Integrase catalytic" evidence="9">
    <location>
        <begin position="756"/>
        <end position="850"/>
    </location>
</feature>
<dbReference type="Gene3D" id="2.40.70.10">
    <property type="entry name" value="Acid Proteases"/>
    <property type="match status" value="1"/>
</dbReference>
<keyword evidence="4" id="KW-0540">Nuclease</keyword>
<keyword evidence="5" id="KW-0255">Endonuclease</keyword>